<accession>A0A6N2MZ33</accession>
<name>A0A6N2MZ33_SALVM</name>
<organism evidence="1">
    <name type="scientific">Salix viminalis</name>
    <name type="common">Common osier</name>
    <name type="synonym">Basket willow</name>
    <dbReference type="NCBI Taxonomy" id="40686"/>
    <lineage>
        <taxon>Eukaryota</taxon>
        <taxon>Viridiplantae</taxon>
        <taxon>Streptophyta</taxon>
        <taxon>Embryophyta</taxon>
        <taxon>Tracheophyta</taxon>
        <taxon>Spermatophyta</taxon>
        <taxon>Magnoliopsida</taxon>
        <taxon>eudicotyledons</taxon>
        <taxon>Gunneridae</taxon>
        <taxon>Pentapetalae</taxon>
        <taxon>rosids</taxon>
        <taxon>fabids</taxon>
        <taxon>Malpighiales</taxon>
        <taxon>Salicaceae</taxon>
        <taxon>Saliceae</taxon>
        <taxon>Salix</taxon>
    </lineage>
</organism>
<evidence type="ECO:0000313" key="1">
    <source>
        <dbReference type="EMBL" id="VFU54894.1"/>
    </source>
</evidence>
<dbReference type="AlphaFoldDB" id="A0A6N2MZ33"/>
<protein>
    <recommendedName>
        <fullName evidence="2">Protein kinase domain-containing protein</fullName>
    </recommendedName>
</protein>
<dbReference type="EMBL" id="CAADRP010001863">
    <property type="protein sequence ID" value="VFU54894.1"/>
    <property type="molecule type" value="Genomic_DNA"/>
</dbReference>
<gene>
    <name evidence="1" type="ORF">SVIM_LOCUS386718</name>
</gene>
<evidence type="ECO:0008006" key="2">
    <source>
        <dbReference type="Google" id="ProtNLM"/>
    </source>
</evidence>
<sequence>MGASLMWLGSSDELPTTMYRTIGYRAPEVIETRKSLRNLMFIVSGAPPRNADGKAPLQAPAHDSVVDLPRWVRSVVREEWTAEVFDVELVRQQNTKMVHASDCFACVAKAQKCVQNG</sequence>
<proteinExistence type="predicted"/>
<reference evidence="1" key="1">
    <citation type="submission" date="2019-03" db="EMBL/GenBank/DDBJ databases">
        <authorList>
            <person name="Mank J."/>
            <person name="Almeida P."/>
        </authorList>
    </citation>
    <scope>NUCLEOTIDE SEQUENCE</scope>
    <source>
        <strain evidence="1">78183</strain>
    </source>
</reference>